<dbReference type="GO" id="GO:0004340">
    <property type="term" value="F:glucokinase activity"/>
    <property type="evidence" value="ECO:0007669"/>
    <property type="project" value="UniProtKB-EC"/>
</dbReference>
<dbReference type="Pfam" id="PF00480">
    <property type="entry name" value="ROK"/>
    <property type="match status" value="1"/>
</dbReference>
<dbReference type="CDD" id="cd24068">
    <property type="entry name" value="ASKHA_NBD_ROK_FnNanK-like"/>
    <property type="match status" value="1"/>
</dbReference>
<proteinExistence type="inferred from homology"/>
<dbReference type="Gene3D" id="3.30.420.40">
    <property type="match status" value="2"/>
</dbReference>
<keyword evidence="3" id="KW-0859">Xylose metabolism</keyword>
<dbReference type="SUPFAM" id="SSF46689">
    <property type="entry name" value="Homeodomain-like"/>
    <property type="match status" value="1"/>
</dbReference>
<keyword evidence="9" id="KW-0808">Transferase</keyword>
<accession>A0A0C2VEX6</accession>
<dbReference type="InterPro" id="IPR043129">
    <property type="entry name" value="ATPase_NBD"/>
</dbReference>
<evidence type="ECO:0000256" key="5">
    <source>
        <dbReference type="ARBA" id="ARBA00023125"/>
    </source>
</evidence>
<comment type="similarity">
    <text evidence="2">Belongs to the ROK (NagC/XylR) family.</text>
</comment>
<evidence type="ECO:0000256" key="6">
    <source>
        <dbReference type="ARBA" id="ARBA00023163"/>
    </source>
</evidence>
<keyword evidence="3" id="KW-0119">Carbohydrate metabolism</keyword>
<dbReference type="Pfam" id="PF01418">
    <property type="entry name" value="HTH_6"/>
    <property type="match status" value="1"/>
</dbReference>
<reference evidence="9 10" key="1">
    <citation type="submission" date="2015-01" db="EMBL/GenBank/DDBJ databases">
        <title>Jeotgalibacillus campisalis genome sequencing.</title>
        <authorList>
            <person name="Goh K.M."/>
            <person name="Chan K.-G."/>
            <person name="Yaakop A.S."/>
            <person name="Ee R."/>
            <person name="Gan H.M."/>
            <person name="Chan C.S."/>
        </authorList>
    </citation>
    <scope>NUCLEOTIDE SEQUENCE [LARGE SCALE GENOMIC DNA]</scope>
    <source>
        <strain evidence="9 10">SF-57</strain>
    </source>
</reference>
<evidence type="ECO:0000313" key="9">
    <source>
        <dbReference type="EMBL" id="KIL43066.1"/>
    </source>
</evidence>
<dbReference type="PROSITE" id="PS51464">
    <property type="entry name" value="SIS"/>
    <property type="match status" value="1"/>
</dbReference>
<feature type="domain" description="SIS" evidence="8">
    <location>
        <begin position="412"/>
        <end position="552"/>
    </location>
</feature>
<feature type="domain" description="HTH rpiR-type" evidence="7">
    <location>
        <begin position="299"/>
        <end position="375"/>
    </location>
</feature>
<dbReference type="GO" id="GO:0003700">
    <property type="term" value="F:DNA-binding transcription factor activity"/>
    <property type="evidence" value="ECO:0007669"/>
    <property type="project" value="InterPro"/>
</dbReference>
<evidence type="ECO:0000259" key="8">
    <source>
        <dbReference type="PROSITE" id="PS51464"/>
    </source>
</evidence>
<dbReference type="InterPro" id="IPR035472">
    <property type="entry name" value="RpiR-like_SIS"/>
</dbReference>
<gene>
    <name evidence="9" type="ORF">KR50_34690</name>
</gene>
<name>A0A0C2VEX6_9BACL</name>
<keyword evidence="6" id="KW-0804">Transcription</keyword>
<keyword evidence="9" id="KW-0418">Kinase</keyword>
<evidence type="ECO:0000313" key="10">
    <source>
        <dbReference type="Proteomes" id="UP000031972"/>
    </source>
</evidence>
<evidence type="ECO:0000259" key="7">
    <source>
        <dbReference type="PROSITE" id="PS51071"/>
    </source>
</evidence>
<dbReference type="GO" id="GO:0097367">
    <property type="term" value="F:carbohydrate derivative binding"/>
    <property type="evidence" value="ECO:0007669"/>
    <property type="project" value="InterPro"/>
</dbReference>
<evidence type="ECO:0000256" key="2">
    <source>
        <dbReference type="ARBA" id="ARBA00006479"/>
    </source>
</evidence>
<evidence type="ECO:0000256" key="4">
    <source>
        <dbReference type="ARBA" id="ARBA00023015"/>
    </source>
</evidence>
<dbReference type="InterPro" id="IPR000281">
    <property type="entry name" value="HTH_RpiR"/>
</dbReference>
<dbReference type="PANTHER" id="PTHR18964:SF165">
    <property type="entry name" value="BETA-GLUCOSIDE KINASE"/>
    <property type="match status" value="1"/>
</dbReference>
<dbReference type="EMBL" id="JXRR01000022">
    <property type="protein sequence ID" value="KIL43066.1"/>
    <property type="molecule type" value="Genomic_DNA"/>
</dbReference>
<dbReference type="GO" id="GO:0042732">
    <property type="term" value="P:D-xylose metabolic process"/>
    <property type="evidence" value="ECO:0007669"/>
    <property type="project" value="UniProtKB-KW"/>
</dbReference>
<dbReference type="RefSeq" id="WP_084215650.1">
    <property type="nucleotide sequence ID" value="NZ_JXRR01000022.1"/>
</dbReference>
<dbReference type="Proteomes" id="UP000031972">
    <property type="component" value="Unassembled WGS sequence"/>
</dbReference>
<dbReference type="InterPro" id="IPR009057">
    <property type="entry name" value="Homeodomain-like_sf"/>
</dbReference>
<dbReference type="InterPro" id="IPR036388">
    <property type="entry name" value="WH-like_DNA-bd_sf"/>
</dbReference>
<dbReference type="CDD" id="cd05013">
    <property type="entry name" value="SIS_RpiR"/>
    <property type="match status" value="1"/>
</dbReference>
<dbReference type="PATRIC" id="fig|220754.4.peg.3483"/>
<keyword evidence="5" id="KW-0238">DNA-binding</keyword>
<sequence>MRKFLAFDIGGTLIKFGVLTEDGTIIEKFEIETEAYLGGPVILEKIKQHGKPLVDQYKVDGICISTAGQVHSDKGEILFASDHIPDYTGTRLKEEFESFFNLPVEVENDVNCAGLAESWIGTGKNAKSVFCLTIGTGIGGSYILDNKLHTGHNFSGGEIGYIPIEGGRFEDLASTRILVRNVALQKGLKETDLNGKAIFELAKNGDGIAIKEIEQLIVHLCKGIATIAYMMNPEMIIIGGGITAQKDYLYPLIMKELKKEMIPSILDKTKIEIAHNLNNAGMIGAVRHFLLQESMKPLKSITAMIESNQHKLTKREQMIARYITLNLESVPNKTISEMSRQINVSEATITRFCQKLEFGSYNKLRLLAKEATVSTRRYDQGETTSLTEVKQTYAAMLKKFDSFDQTPEIIELKTNLIEARQLFFYGEDEMSIVAQQLKYKWMKMGKVADACTTSFQMNASSSIVNHKTVVIGLNTSGYASETVKHMAQAKQAGAFTVGISSQQDSPLSHAADIHLLIPGIDDLDENSHSINEVSVYYLLDIIAREIQSGKESLTTFSSVK</sequence>
<evidence type="ECO:0000256" key="3">
    <source>
        <dbReference type="ARBA" id="ARBA00022629"/>
    </source>
</evidence>
<keyword evidence="10" id="KW-1185">Reference proteome</keyword>
<dbReference type="PROSITE" id="PS51071">
    <property type="entry name" value="HTH_RPIR"/>
    <property type="match status" value="1"/>
</dbReference>
<dbReference type="EC" id="2.7.1.2" evidence="9"/>
<dbReference type="InterPro" id="IPR001347">
    <property type="entry name" value="SIS_dom"/>
</dbReference>
<comment type="caution">
    <text evidence="9">The sequence shown here is derived from an EMBL/GenBank/DDBJ whole genome shotgun (WGS) entry which is preliminary data.</text>
</comment>
<comment type="function">
    <text evidence="1">Transcriptional repressor of xylose-utilizing enzymes.</text>
</comment>
<dbReference type="GO" id="GO:0003677">
    <property type="term" value="F:DNA binding"/>
    <property type="evidence" value="ECO:0007669"/>
    <property type="project" value="UniProtKB-KW"/>
</dbReference>
<evidence type="ECO:0000256" key="1">
    <source>
        <dbReference type="ARBA" id="ARBA00002486"/>
    </source>
</evidence>
<protein>
    <submittedName>
        <fullName evidence="9">Putative glucose kinase</fullName>
        <ecNumber evidence="9">2.7.1.2</ecNumber>
    </submittedName>
</protein>
<dbReference type="Pfam" id="PF01380">
    <property type="entry name" value="SIS"/>
    <property type="match status" value="1"/>
</dbReference>
<keyword evidence="4" id="KW-0805">Transcription regulation</keyword>
<dbReference type="OrthoDB" id="9795247at2"/>
<dbReference type="SUPFAM" id="SSF53697">
    <property type="entry name" value="SIS domain"/>
    <property type="match status" value="1"/>
</dbReference>
<dbReference type="Gene3D" id="3.40.50.10490">
    <property type="entry name" value="Glucose-6-phosphate isomerase like protein, domain 1"/>
    <property type="match status" value="1"/>
</dbReference>
<dbReference type="AlphaFoldDB" id="A0A0C2VEX6"/>
<dbReference type="InterPro" id="IPR000600">
    <property type="entry name" value="ROK"/>
</dbReference>
<organism evidence="9 10">
    <name type="scientific">Jeotgalibacillus campisalis</name>
    <dbReference type="NCBI Taxonomy" id="220754"/>
    <lineage>
        <taxon>Bacteria</taxon>
        <taxon>Bacillati</taxon>
        <taxon>Bacillota</taxon>
        <taxon>Bacilli</taxon>
        <taxon>Bacillales</taxon>
        <taxon>Caryophanaceae</taxon>
        <taxon>Jeotgalibacillus</taxon>
    </lineage>
</organism>
<dbReference type="InterPro" id="IPR046348">
    <property type="entry name" value="SIS_dom_sf"/>
</dbReference>
<dbReference type="Gene3D" id="1.10.10.10">
    <property type="entry name" value="Winged helix-like DNA-binding domain superfamily/Winged helix DNA-binding domain"/>
    <property type="match status" value="1"/>
</dbReference>
<dbReference type="PANTHER" id="PTHR18964">
    <property type="entry name" value="ROK (REPRESSOR, ORF, KINASE) FAMILY"/>
    <property type="match status" value="1"/>
</dbReference>
<dbReference type="SUPFAM" id="SSF53067">
    <property type="entry name" value="Actin-like ATPase domain"/>
    <property type="match status" value="1"/>
</dbReference>